<protein>
    <submittedName>
        <fullName evidence="2">Uncharacterized protein</fullName>
    </submittedName>
</protein>
<feature type="region of interest" description="Disordered" evidence="1">
    <location>
        <begin position="123"/>
        <end position="158"/>
    </location>
</feature>
<dbReference type="EMBL" id="BGZK01001428">
    <property type="protein sequence ID" value="GBP79748.1"/>
    <property type="molecule type" value="Genomic_DNA"/>
</dbReference>
<keyword evidence="3" id="KW-1185">Reference proteome</keyword>
<dbReference type="AlphaFoldDB" id="A0A4C1YUB6"/>
<organism evidence="2 3">
    <name type="scientific">Eumeta variegata</name>
    <name type="common">Bagworm moth</name>
    <name type="synonym">Eumeta japonica</name>
    <dbReference type="NCBI Taxonomy" id="151549"/>
    <lineage>
        <taxon>Eukaryota</taxon>
        <taxon>Metazoa</taxon>
        <taxon>Ecdysozoa</taxon>
        <taxon>Arthropoda</taxon>
        <taxon>Hexapoda</taxon>
        <taxon>Insecta</taxon>
        <taxon>Pterygota</taxon>
        <taxon>Neoptera</taxon>
        <taxon>Endopterygota</taxon>
        <taxon>Lepidoptera</taxon>
        <taxon>Glossata</taxon>
        <taxon>Ditrysia</taxon>
        <taxon>Tineoidea</taxon>
        <taxon>Psychidae</taxon>
        <taxon>Oiketicinae</taxon>
        <taxon>Eumeta</taxon>
    </lineage>
</organism>
<gene>
    <name evidence="2" type="ORF">EVAR_67523_1</name>
</gene>
<name>A0A4C1YUB6_EUMVA</name>
<dbReference type="Proteomes" id="UP000299102">
    <property type="component" value="Unassembled WGS sequence"/>
</dbReference>
<sequence length="158" mass="18345">MGKNELLYQLKGYIRKTVSVRDWASPKFSQSRRRVAKRDDFRGRFVISPPARLNIILNVKSSRQHFTLQLYDPSVLLTLSSSIRDQISIRLPRTEQWGTYRSVAITQESGTNECRPIIAARRAQRANGSIQPSGEVDKSPSRRTRVVSQRTRRRYEIR</sequence>
<proteinExistence type="predicted"/>
<comment type="caution">
    <text evidence="2">The sequence shown here is derived from an EMBL/GenBank/DDBJ whole genome shotgun (WGS) entry which is preliminary data.</text>
</comment>
<evidence type="ECO:0000313" key="2">
    <source>
        <dbReference type="EMBL" id="GBP79748.1"/>
    </source>
</evidence>
<evidence type="ECO:0000313" key="3">
    <source>
        <dbReference type="Proteomes" id="UP000299102"/>
    </source>
</evidence>
<feature type="compositionally biased region" description="Basic residues" evidence="1">
    <location>
        <begin position="141"/>
        <end position="158"/>
    </location>
</feature>
<reference evidence="2 3" key="1">
    <citation type="journal article" date="2019" name="Commun. Biol.">
        <title>The bagworm genome reveals a unique fibroin gene that provides high tensile strength.</title>
        <authorList>
            <person name="Kono N."/>
            <person name="Nakamura H."/>
            <person name="Ohtoshi R."/>
            <person name="Tomita M."/>
            <person name="Numata K."/>
            <person name="Arakawa K."/>
        </authorList>
    </citation>
    <scope>NUCLEOTIDE SEQUENCE [LARGE SCALE GENOMIC DNA]</scope>
</reference>
<evidence type="ECO:0000256" key="1">
    <source>
        <dbReference type="SAM" id="MobiDB-lite"/>
    </source>
</evidence>
<accession>A0A4C1YUB6</accession>